<proteinExistence type="predicted"/>
<evidence type="ECO:0000313" key="2">
    <source>
        <dbReference type="Proteomes" id="UP000291084"/>
    </source>
</evidence>
<keyword evidence="2" id="KW-1185">Reference proteome</keyword>
<reference evidence="1 2" key="1">
    <citation type="journal article" date="2015" name="Sci. Rep.">
        <title>The power of single molecule real-time sequencing technology in the de novo assembly of a eukaryotic genome.</title>
        <authorList>
            <person name="Sakai H."/>
            <person name="Naito K."/>
            <person name="Ogiso-Tanaka E."/>
            <person name="Takahashi Y."/>
            <person name="Iseki K."/>
            <person name="Muto C."/>
            <person name="Satou K."/>
            <person name="Teruya K."/>
            <person name="Shiroma A."/>
            <person name="Shimoji M."/>
            <person name="Hirano T."/>
            <person name="Itoh T."/>
            <person name="Kaga A."/>
            <person name="Tomooka N."/>
        </authorList>
    </citation>
    <scope>NUCLEOTIDE SEQUENCE [LARGE SCALE GENOMIC DNA]</scope>
    <source>
        <strain evidence="2">cv. Shumari</strain>
    </source>
</reference>
<organism evidence="1 2">
    <name type="scientific">Vigna angularis var. angularis</name>
    <dbReference type="NCBI Taxonomy" id="157739"/>
    <lineage>
        <taxon>Eukaryota</taxon>
        <taxon>Viridiplantae</taxon>
        <taxon>Streptophyta</taxon>
        <taxon>Embryophyta</taxon>
        <taxon>Tracheophyta</taxon>
        <taxon>Spermatophyta</taxon>
        <taxon>Magnoliopsida</taxon>
        <taxon>eudicotyledons</taxon>
        <taxon>Gunneridae</taxon>
        <taxon>Pentapetalae</taxon>
        <taxon>rosids</taxon>
        <taxon>fabids</taxon>
        <taxon>Fabales</taxon>
        <taxon>Fabaceae</taxon>
        <taxon>Papilionoideae</taxon>
        <taxon>50 kb inversion clade</taxon>
        <taxon>NPAAA clade</taxon>
        <taxon>indigoferoid/millettioid clade</taxon>
        <taxon>Phaseoleae</taxon>
        <taxon>Vigna</taxon>
    </lineage>
</organism>
<feature type="non-terminal residue" evidence="1">
    <location>
        <position position="72"/>
    </location>
</feature>
<protein>
    <recommendedName>
        <fullName evidence="3">Reverse transcriptase Ty1/copia-type domain-containing protein</fullName>
    </recommendedName>
</protein>
<name>A0A0S3RVP0_PHAAN</name>
<dbReference type="Proteomes" id="UP000291084">
    <property type="component" value="Chromosome 4"/>
</dbReference>
<evidence type="ECO:0000313" key="1">
    <source>
        <dbReference type="EMBL" id="BAT84649.1"/>
    </source>
</evidence>
<gene>
    <name evidence="1" type="primary">Vigan.04G207700</name>
    <name evidence="1" type="ORF">VIGAN_04207700</name>
</gene>
<dbReference type="AlphaFoldDB" id="A0A0S3RVP0"/>
<dbReference type="OrthoDB" id="6776856at2759"/>
<accession>A0A0S3RVP0</accession>
<sequence length="72" mass="7995">MSVPKNYWGEVVLTATYLINRLPTRILNDISPIESLLSFLPSCSLLTSLPSRVFGCVVFVHSHHPNCGKLDP</sequence>
<dbReference type="EMBL" id="AP015037">
    <property type="protein sequence ID" value="BAT84649.1"/>
    <property type="molecule type" value="Genomic_DNA"/>
</dbReference>
<evidence type="ECO:0008006" key="3">
    <source>
        <dbReference type="Google" id="ProtNLM"/>
    </source>
</evidence>